<feature type="domain" description="Nucleolar complex-associated protein 3 N-terminal" evidence="9">
    <location>
        <begin position="177"/>
        <end position="269"/>
    </location>
</feature>
<evidence type="ECO:0000259" key="8">
    <source>
        <dbReference type="Pfam" id="PF03914"/>
    </source>
</evidence>
<dbReference type="AlphaFoldDB" id="A0A1Y1LVX5"/>
<keyword evidence="3" id="KW-0175">Coiled coil</keyword>
<proteinExistence type="inferred from homology"/>
<dbReference type="GO" id="GO:0003682">
    <property type="term" value="F:chromatin binding"/>
    <property type="evidence" value="ECO:0007669"/>
    <property type="project" value="TreeGrafter"/>
</dbReference>
<name>A0A1Y1LVX5_PHOPY</name>
<dbReference type="InterPro" id="IPR016024">
    <property type="entry name" value="ARM-type_fold"/>
</dbReference>
<evidence type="ECO:0000259" key="9">
    <source>
        <dbReference type="Pfam" id="PF07540"/>
    </source>
</evidence>
<dbReference type="GO" id="GO:0005730">
    <property type="term" value="C:nucleolus"/>
    <property type="evidence" value="ECO:0007669"/>
    <property type="project" value="UniProtKB-SubCell"/>
</dbReference>
<evidence type="ECO:0000256" key="2">
    <source>
        <dbReference type="ARBA" id="ARBA00007797"/>
    </source>
</evidence>
<dbReference type="PANTHER" id="PTHR14428:SF5">
    <property type="entry name" value="NUCLEOLAR COMPLEX PROTEIN 3 HOMOLOG"/>
    <property type="match status" value="1"/>
</dbReference>
<dbReference type="Pfam" id="PF03914">
    <property type="entry name" value="CBF"/>
    <property type="match status" value="1"/>
</dbReference>
<feature type="compositionally biased region" description="Basic residues" evidence="7">
    <location>
        <begin position="1"/>
        <end position="29"/>
    </location>
</feature>
<evidence type="ECO:0000256" key="5">
    <source>
        <dbReference type="ARBA" id="ARBA00032701"/>
    </source>
</evidence>
<protein>
    <recommendedName>
        <fullName evidence="6">NOC3-like protein</fullName>
    </recommendedName>
    <alternativeName>
        <fullName evidence="5">Nucleolar complex-associated protein 3-like protein</fullName>
    </alternativeName>
</protein>
<feature type="compositionally biased region" description="Basic residues" evidence="7">
    <location>
        <begin position="44"/>
        <end position="58"/>
    </location>
</feature>
<comment type="similarity">
    <text evidence="2">Belongs to the CBF/MAK21 family.</text>
</comment>
<feature type="region of interest" description="Disordered" evidence="7">
    <location>
        <begin position="1"/>
        <end position="65"/>
    </location>
</feature>
<dbReference type="GO" id="GO:0006270">
    <property type="term" value="P:DNA replication initiation"/>
    <property type="evidence" value="ECO:0007669"/>
    <property type="project" value="TreeGrafter"/>
</dbReference>
<dbReference type="InterPro" id="IPR005612">
    <property type="entry name" value="CCAAT-binding_factor"/>
</dbReference>
<feature type="domain" description="CCAAT-binding factor" evidence="8">
    <location>
        <begin position="517"/>
        <end position="667"/>
    </location>
</feature>
<evidence type="ECO:0000313" key="10">
    <source>
        <dbReference type="EMBL" id="JAV77714.1"/>
    </source>
</evidence>
<evidence type="ECO:0000256" key="4">
    <source>
        <dbReference type="ARBA" id="ARBA00023242"/>
    </source>
</evidence>
<dbReference type="Pfam" id="PF07540">
    <property type="entry name" value="NOC3p"/>
    <property type="match status" value="1"/>
</dbReference>
<evidence type="ECO:0000256" key="7">
    <source>
        <dbReference type="SAM" id="MobiDB-lite"/>
    </source>
</evidence>
<dbReference type="PANTHER" id="PTHR14428">
    <property type="entry name" value="NUCLEOLAR COMPLEX PROTEIN 3"/>
    <property type="match status" value="1"/>
</dbReference>
<organism evidence="10">
    <name type="scientific">Photinus pyralis</name>
    <name type="common">Common eastern firefly</name>
    <name type="synonym">Lampyris pyralis</name>
    <dbReference type="NCBI Taxonomy" id="7054"/>
    <lineage>
        <taxon>Eukaryota</taxon>
        <taxon>Metazoa</taxon>
        <taxon>Ecdysozoa</taxon>
        <taxon>Arthropoda</taxon>
        <taxon>Hexapoda</taxon>
        <taxon>Insecta</taxon>
        <taxon>Pterygota</taxon>
        <taxon>Neoptera</taxon>
        <taxon>Endopterygota</taxon>
        <taxon>Coleoptera</taxon>
        <taxon>Polyphaga</taxon>
        <taxon>Elateriformia</taxon>
        <taxon>Elateroidea</taxon>
        <taxon>Lampyridae</taxon>
        <taxon>Lampyrinae</taxon>
        <taxon>Photinus</taxon>
    </lineage>
</organism>
<dbReference type="InterPro" id="IPR011501">
    <property type="entry name" value="Noc3_N"/>
</dbReference>
<dbReference type="EMBL" id="GEZM01045623">
    <property type="protein sequence ID" value="JAV77714.1"/>
    <property type="molecule type" value="Transcribed_RNA"/>
</dbReference>
<dbReference type="InterPro" id="IPR016903">
    <property type="entry name" value="Nucleolar_cplx-assoc_3"/>
</dbReference>
<evidence type="ECO:0000256" key="1">
    <source>
        <dbReference type="ARBA" id="ARBA00004604"/>
    </source>
</evidence>
<evidence type="ECO:0000256" key="3">
    <source>
        <dbReference type="ARBA" id="ARBA00023054"/>
    </source>
</evidence>
<keyword evidence="4" id="KW-0539">Nucleus</keyword>
<evidence type="ECO:0000256" key="6">
    <source>
        <dbReference type="ARBA" id="ARBA00032937"/>
    </source>
</evidence>
<sequence>MAKKTHSLKVKNKKSQSKSFAKKSLHQKSKFKDGKSPKKNFMLTKHKQLKSKKKKKKETGKEVLTPKVFSHENKKIVEELYSSKFDTQHEVGDWDMLEEEYENLYQQEETTLTKHLLPIKTKTGIVPVVEEISNEADEPQISEDEVEENEVEEEPKVTTTITAAELLVRQSKTVGDKKIQIGSLSASILEDPNEKIDNLRILVKMLERDEVNDSLIIKKMVIMSLVEVFKDLLPSYRFKEDLDKSVKLKKETLKLNKFESTILQSYKKFLRFLAIFSSVLIKQQGRTATSNNVKLRLGEISVNALSELLQAHPYFNYSENIAQVVIPFLNHSNSAIREKVKLMCKTIFSDDLKSEITLKIVRLINHYLKKFDFVIHTEMLDVLLFLKIKDVNMDNERIQKLKQKKLQSHKGNILKLSKNEKKRAARVKEVEKALMEAKAEESRQGKQKNVTEITKFIFGIFFKVLKNSTNTKIVGICLQGVAQFAHCLSIEFYMDLIAILGNLLQEDWMAYTEKQKCIQTIFAILCQQGEVFNFDPAGFYSNIYEELLTVHCGHTYKDFSVVLDTLIYALVKRQKKISQKRMASFLKRLATLSLQVSHDGALSCLAICKSLLQSNTAMDILLDLESSWGDGSYQPELNDPEYCNASNSALYELSLLYRHYHPTVSEYSRRIAHGTSASTEGLPNVLSRASADEIFKTFDMSQMCFSPSIPILKNVPKNKIRHKCNDLNFVRNCKTIIKNEKCGILS</sequence>
<reference evidence="10" key="1">
    <citation type="journal article" date="2016" name="Sci. Rep.">
        <title>Molecular characterization of firefly nuptial gifts: a multi-omics approach sheds light on postcopulatory sexual selection.</title>
        <authorList>
            <person name="Al-Wathiqui N."/>
            <person name="Fallon T.R."/>
            <person name="South A."/>
            <person name="Weng J.K."/>
            <person name="Lewis S.M."/>
        </authorList>
    </citation>
    <scope>NUCLEOTIDE SEQUENCE</scope>
</reference>
<comment type="subcellular location">
    <subcellularLocation>
        <location evidence="1">Nucleus</location>
        <location evidence="1">Nucleolus</location>
    </subcellularLocation>
</comment>
<dbReference type="SUPFAM" id="SSF48371">
    <property type="entry name" value="ARM repeat"/>
    <property type="match status" value="1"/>
</dbReference>
<accession>A0A1Y1LVX5</accession>